<accession>A0AA44J2I7</accession>
<evidence type="ECO:0000259" key="3">
    <source>
        <dbReference type="Pfam" id="PF03629"/>
    </source>
</evidence>
<dbReference type="Proteomes" id="UP001155820">
    <property type="component" value="Unassembled WGS sequence"/>
</dbReference>
<name>A0AA44J2I7_9HYPH</name>
<sequence>MAAPRGSEVWRDYVTDGIPSSGANKPKKSDIRSWSSWLESMVTSGVLSSGPWFATKAAMTLGYAANTVAIVYNDPTAANNGLYIKSGASGSGSWTQLTSFLPGYQFVTASPTGASTANAIVASTSPRLPAGDGVALVTLAIPVTNTASPVTVRFDGGAVLTIKTRTGEDPDAGELQQNDVVAGFVSGATFRLISDLNSFRNFQSAKAWANNDEDVPVPASLGGDGVNTFSAKHWAAKSEEDADRSYDEADRSEVARAGSESARDQAAGYVNDIVSEKEVPIYSTVAGMPAITVPPGMSVINVRGRNSISDGDGGLYGTVNNGSPDKFTSLDGRTWYKIFKKPLLIAVSGQSNPANVRDYAWQPESNLYVWNATGTALGTAFVVADNTKISFPVAFANEIARQNPDRSVFVVTGARPGRAIANWLPGAPDEDVYALLKTRVEAALSALSASKIDRFAWWQGESDAAAPSAYEANFEAVVGRLRGESWFPYNTNMTIMGIVSTAINGDPVYRNMNIILQRCAAKDPQNRMFFYTVGASVAAIDPTGAAGDWADGLHVNAQGTFKVGTAAAKKTLAGAGGYAGNGLWKDPETGNFGLGPSSLAGQLLDVRRDANSAAMIRAANLDTGASADTGYLALSANGSLDIRAYGASQSGRAQIAWSGTTSLDIKANNASGGLRFFVGSTSENMRLTLSGLNLLSGVLFLSSQQVIKGRITGWSTPTGGMARGNFDPGSISLADLAAQVNALKADLHAGSGGHGLLGN</sequence>
<comment type="caution">
    <text evidence="4">The sequence shown here is derived from an EMBL/GenBank/DDBJ whole genome shotgun (WGS) entry which is preliminary data.</text>
</comment>
<feature type="compositionally biased region" description="Basic and acidic residues" evidence="2">
    <location>
        <begin position="238"/>
        <end position="254"/>
    </location>
</feature>
<organism evidence="4 5">
    <name type="scientific">Agrobacterium pusense</name>
    <dbReference type="NCBI Taxonomy" id="648995"/>
    <lineage>
        <taxon>Bacteria</taxon>
        <taxon>Pseudomonadati</taxon>
        <taxon>Pseudomonadota</taxon>
        <taxon>Alphaproteobacteria</taxon>
        <taxon>Hyphomicrobiales</taxon>
        <taxon>Rhizobiaceae</taxon>
        <taxon>Rhizobium/Agrobacterium group</taxon>
        <taxon>Agrobacterium</taxon>
    </lineage>
</organism>
<dbReference type="RefSeq" id="WP_172874301.1">
    <property type="nucleotide sequence ID" value="NZ_JABRWL010000006.1"/>
</dbReference>
<dbReference type="GO" id="GO:0016788">
    <property type="term" value="F:hydrolase activity, acting on ester bonds"/>
    <property type="evidence" value="ECO:0007669"/>
    <property type="project" value="UniProtKB-ARBA"/>
</dbReference>
<dbReference type="AlphaFoldDB" id="A0AA44J2I7"/>
<feature type="region of interest" description="Disordered" evidence="2">
    <location>
        <begin position="238"/>
        <end position="261"/>
    </location>
</feature>
<protein>
    <recommendedName>
        <fullName evidence="3">Sialate O-acetylesterase domain-containing protein</fullName>
    </recommendedName>
</protein>
<feature type="domain" description="Sialate O-acetylesterase" evidence="3">
    <location>
        <begin position="370"/>
        <end position="571"/>
    </location>
</feature>
<gene>
    <name evidence="4" type="ORF">FOB26_29620</name>
</gene>
<dbReference type="InterPro" id="IPR036514">
    <property type="entry name" value="SGNH_hydro_sf"/>
</dbReference>
<dbReference type="Gene3D" id="3.40.50.1110">
    <property type="entry name" value="SGNH hydrolase"/>
    <property type="match status" value="1"/>
</dbReference>
<keyword evidence="1" id="KW-0378">Hydrolase</keyword>
<dbReference type="Pfam" id="PF03629">
    <property type="entry name" value="SASA"/>
    <property type="match status" value="1"/>
</dbReference>
<dbReference type="EMBL" id="JABRWM010000006">
    <property type="protein sequence ID" value="NRF23216.1"/>
    <property type="molecule type" value="Genomic_DNA"/>
</dbReference>
<dbReference type="InterPro" id="IPR005181">
    <property type="entry name" value="SASA"/>
</dbReference>
<dbReference type="SUPFAM" id="SSF52266">
    <property type="entry name" value="SGNH hydrolase"/>
    <property type="match status" value="1"/>
</dbReference>
<evidence type="ECO:0000313" key="4">
    <source>
        <dbReference type="EMBL" id="NRF23216.1"/>
    </source>
</evidence>
<evidence type="ECO:0000256" key="2">
    <source>
        <dbReference type="SAM" id="MobiDB-lite"/>
    </source>
</evidence>
<evidence type="ECO:0000256" key="1">
    <source>
        <dbReference type="ARBA" id="ARBA00022801"/>
    </source>
</evidence>
<proteinExistence type="predicted"/>
<keyword evidence="5" id="KW-1185">Reference proteome</keyword>
<reference evidence="4" key="1">
    <citation type="submission" date="2019-07" db="EMBL/GenBank/DDBJ databases">
        <title>FDA dAtabase for Regulatory Grade micrObial Sequences (FDA-ARGOS): Supporting development and validation of Infectious Disease Dx tests.</title>
        <authorList>
            <person name="Bachman M."/>
            <person name="Young C."/>
            <person name="Tallon L."/>
            <person name="Sadzewicz L."/>
            <person name="Vavikolanu K."/>
            <person name="Mehta A."/>
            <person name="Aluvathingal J."/>
            <person name="Nadendla S."/>
            <person name="Nandy P."/>
            <person name="Geyer C."/>
            <person name="Yan Y."/>
            <person name="Sichtig H."/>
        </authorList>
    </citation>
    <scope>NUCLEOTIDE SEQUENCE</scope>
    <source>
        <strain evidence="4">FDAARGOS_618</strain>
    </source>
</reference>
<evidence type="ECO:0000313" key="5">
    <source>
        <dbReference type="Proteomes" id="UP001155820"/>
    </source>
</evidence>